<dbReference type="Gene3D" id="3.30.380.10">
    <property type="entry name" value="MS2 Viral Coat Protein"/>
    <property type="match status" value="1"/>
</dbReference>
<evidence type="ECO:0000256" key="3">
    <source>
        <dbReference type="ARBA" id="ARBA00022844"/>
    </source>
</evidence>
<dbReference type="Proteomes" id="UP000680673">
    <property type="component" value="Segment"/>
</dbReference>
<dbReference type="EMBL" id="BK014146">
    <property type="protein sequence ID" value="DAD52581.1"/>
    <property type="molecule type" value="Genomic_RNA"/>
</dbReference>
<protein>
    <submittedName>
        <fullName evidence="4">Coat protein</fullName>
    </submittedName>
</protein>
<comment type="subcellular location">
    <subcellularLocation>
        <location evidence="1">Virion</location>
    </subcellularLocation>
</comment>
<evidence type="ECO:0000313" key="4">
    <source>
        <dbReference type="EMBL" id="DAD52581.1"/>
    </source>
</evidence>
<name>A0A8S5L5D5_9VIRU</name>
<organism evidence="4 5">
    <name type="scientific">ssRNA phage SRR6960509_9</name>
    <dbReference type="NCBI Taxonomy" id="2786536"/>
    <lineage>
        <taxon>Viruses</taxon>
        <taxon>Riboviria</taxon>
        <taxon>Orthornavirae</taxon>
        <taxon>Lenarviricota</taxon>
        <taxon>Leviviricetes</taxon>
        <taxon>Norzivirales</taxon>
        <taxon>Fiersviridae</taxon>
        <taxon>Konkivirus</taxon>
        <taxon>Konkivirus lutihabitans</taxon>
    </lineage>
</organism>
<keyword evidence="5" id="KW-1185">Reference proteome</keyword>
<accession>A0A8S5L5D5</accession>
<gene>
    <name evidence="4" type="primary">SRR6960509_9_2</name>
</gene>
<evidence type="ECO:0000256" key="2">
    <source>
        <dbReference type="ARBA" id="ARBA00022561"/>
    </source>
</evidence>
<dbReference type="KEGG" id="vg:80398484"/>
<dbReference type="RefSeq" id="YP_010769461.1">
    <property type="nucleotide sequence ID" value="NC_073982.1"/>
</dbReference>
<evidence type="ECO:0000313" key="5">
    <source>
        <dbReference type="Proteomes" id="UP000680673"/>
    </source>
</evidence>
<evidence type="ECO:0000256" key="1">
    <source>
        <dbReference type="ARBA" id="ARBA00004328"/>
    </source>
</evidence>
<dbReference type="InterPro" id="IPR015954">
    <property type="entry name" value="Phage_RNA-type_capsid"/>
</dbReference>
<proteinExistence type="predicted"/>
<keyword evidence="3" id="KW-0946">Virion</keyword>
<reference evidence="4" key="1">
    <citation type="submission" date="2020-09" db="EMBL/GenBank/DDBJ databases">
        <title>Leviviricetes taxonomy.</title>
        <authorList>
            <person name="Stockdale S.R."/>
            <person name="Callanan J."/>
            <person name="Adriaenssens E.M."/>
            <person name="Kuhn J.H."/>
            <person name="Rumnieks J."/>
            <person name="Shkoporov A."/>
            <person name="Draper L.A."/>
            <person name="Ross P."/>
            <person name="Hill C."/>
        </authorList>
    </citation>
    <scope>NUCLEOTIDE SEQUENCE</scope>
</reference>
<dbReference type="GeneID" id="80398484"/>
<dbReference type="GO" id="GO:0019028">
    <property type="term" value="C:viral capsid"/>
    <property type="evidence" value="ECO:0007669"/>
    <property type="project" value="UniProtKB-KW"/>
</dbReference>
<keyword evidence="2 4" id="KW-0167">Capsid protein</keyword>
<sequence>MAQGADITVNDGTATPVAVVFKIVQASPSLSIWKDKRLGSKSAQWPEITLSANIPGPKTTVRKAEQRIAVPVIDTLTGTVVDVCRARIVYDLPVSATNQNLNDLYAFTMNSVAHALIKGAVRDLDTIVG</sequence>